<dbReference type="PANTHER" id="PTHR47447">
    <property type="entry name" value="OS03G0856100 PROTEIN"/>
    <property type="match status" value="1"/>
</dbReference>
<dbReference type="PANTHER" id="PTHR47447:SF23">
    <property type="entry name" value="PENTACOTRIPEPTIDE-REPEAT REGION OF PRORP DOMAIN-CONTAINING PROTEIN"/>
    <property type="match status" value="1"/>
</dbReference>
<evidence type="ECO:0000313" key="5">
    <source>
        <dbReference type="EMBL" id="OAE28953.1"/>
    </source>
</evidence>
<gene>
    <name evidence="5" type="ORF">AXG93_2960s1320</name>
</gene>
<dbReference type="Gene3D" id="1.25.40.10">
    <property type="entry name" value="Tetratricopeptide repeat domain"/>
    <property type="match status" value="4"/>
</dbReference>
<dbReference type="SUPFAM" id="SSF81901">
    <property type="entry name" value="HCP-like"/>
    <property type="match status" value="1"/>
</dbReference>
<comment type="caution">
    <text evidence="5">The sequence shown here is derived from an EMBL/GenBank/DDBJ whole genome shotgun (WGS) entry which is preliminary data.</text>
</comment>
<dbReference type="NCBIfam" id="TIGR00756">
    <property type="entry name" value="PPR"/>
    <property type="match status" value="9"/>
</dbReference>
<feature type="repeat" description="PPR" evidence="3">
    <location>
        <begin position="499"/>
        <end position="533"/>
    </location>
</feature>
<keyword evidence="2" id="KW-0677">Repeat</keyword>
<organism evidence="5 6">
    <name type="scientific">Marchantia polymorpha subsp. ruderalis</name>
    <dbReference type="NCBI Taxonomy" id="1480154"/>
    <lineage>
        <taxon>Eukaryota</taxon>
        <taxon>Viridiplantae</taxon>
        <taxon>Streptophyta</taxon>
        <taxon>Embryophyta</taxon>
        <taxon>Marchantiophyta</taxon>
        <taxon>Marchantiopsida</taxon>
        <taxon>Marchantiidae</taxon>
        <taxon>Marchantiales</taxon>
        <taxon>Marchantiaceae</taxon>
        <taxon>Marchantia</taxon>
    </lineage>
</organism>
<dbReference type="Proteomes" id="UP000077202">
    <property type="component" value="Unassembled WGS sequence"/>
</dbReference>
<evidence type="ECO:0000313" key="6">
    <source>
        <dbReference type="Proteomes" id="UP000077202"/>
    </source>
</evidence>
<dbReference type="AlphaFoldDB" id="A0A176W8I1"/>
<feature type="repeat" description="PPR" evidence="3">
    <location>
        <begin position="534"/>
        <end position="568"/>
    </location>
</feature>
<feature type="repeat" description="PPR" evidence="3">
    <location>
        <begin position="428"/>
        <end position="463"/>
    </location>
</feature>
<feature type="repeat" description="PPR" evidence="3">
    <location>
        <begin position="639"/>
        <end position="673"/>
    </location>
</feature>
<accession>A0A176W8I1</accession>
<feature type="region of interest" description="Disordered" evidence="4">
    <location>
        <begin position="1"/>
        <end position="46"/>
    </location>
</feature>
<reference evidence="5" key="1">
    <citation type="submission" date="2016-03" db="EMBL/GenBank/DDBJ databases">
        <title>Mechanisms controlling the formation of the plant cell surface in tip-growing cells are functionally conserved among land plants.</title>
        <authorList>
            <person name="Honkanen S."/>
            <person name="Jones V.A."/>
            <person name="Morieri G."/>
            <person name="Champion C."/>
            <person name="Hetherington A.J."/>
            <person name="Kelly S."/>
            <person name="Saint-Marcoux D."/>
            <person name="Proust H."/>
            <person name="Prescott H."/>
            <person name="Dolan L."/>
        </authorList>
    </citation>
    <scope>NUCLEOTIDE SEQUENCE [LARGE SCALE GENOMIC DNA]</scope>
    <source>
        <tissue evidence="5">Whole gametophyte</tissue>
    </source>
</reference>
<evidence type="ECO:0008006" key="7">
    <source>
        <dbReference type="Google" id="ProtNLM"/>
    </source>
</evidence>
<proteinExistence type="inferred from homology"/>
<feature type="repeat" description="PPR" evidence="3">
    <location>
        <begin position="464"/>
        <end position="498"/>
    </location>
</feature>
<name>A0A176W8I1_MARPO</name>
<feature type="repeat" description="PPR" evidence="3">
    <location>
        <begin position="604"/>
        <end position="638"/>
    </location>
</feature>
<feature type="repeat" description="PPR" evidence="3">
    <location>
        <begin position="569"/>
        <end position="603"/>
    </location>
</feature>
<keyword evidence="6" id="KW-1185">Reference proteome</keyword>
<evidence type="ECO:0000256" key="3">
    <source>
        <dbReference type="PROSITE-ProRule" id="PRU00708"/>
    </source>
</evidence>
<comment type="similarity">
    <text evidence="1">Belongs to the PPR family. P subfamily.</text>
</comment>
<dbReference type="Pfam" id="PF13041">
    <property type="entry name" value="PPR_2"/>
    <property type="match status" value="3"/>
</dbReference>
<dbReference type="Pfam" id="PF01535">
    <property type="entry name" value="PPR"/>
    <property type="match status" value="3"/>
</dbReference>
<feature type="region of interest" description="Disordered" evidence="4">
    <location>
        <begin position="239"/>
        <end position="282"/>
    </location>
</feature>
<dbReference type="Pfam" id="PF12854">
    <property type="entry name" value="PPR_1"/>
    <property type="match status" value="1"/>
</dbReference>
<evidence type="ECO:0000256" key="1">
    <source>
        <dbReference type="ARBA" id="ARBA00007626"/>
    </source>
</evidence>
<evidence type="ECO:0000256" key="2">
    <source>
        <dbReference type="ARBA" id="ARBA00022737"/>
    </source>
</evidence>
<feature type="repeat" description="PPR" evidence="3">
    <location>
        <begin position="674"/>
        <end position="708"/>
    </location>
</feature>
<dbReference type="InterPro" id="IPR011990">
    <property type="entry name" value="TPR-like_helical_dom_sf"/>
</dbReference>
<feature type="repeat" description="PPR" evidence="3">
    <location>
        <begin position="393"/>
        <end position="427"/>
    </location>
</feature>
<dbReference type="PROSITE" id="PS51375">
    <property type="entry name" value="PPR"/>
    <property type="match status" value="9"/>
</dbReference>
<dbReference type="EMBL" id="LVLJ01001566">
    <property type="protein sequence ID" value="OAE28953.1"/>
    <property type="molecule type" value="Genomic_DNA"/>
</dbReference>
<dbReference type="InterPro" id="IPR002885">
    <property type="entry name" value="PPR_rpt"/>
</dbReference>
<sequence length="744" mass="81498">MARGGPGKRRAAETRFWWGREGGTGRARGAQRGERERRGGLFARGRPVAGEQELARAVAQSRLPVSSGGANLSTIRRCAGRLCAAAGRDGQGRDGGLSERAEIGTSMATTAVYRAGSAVRGADLGKAAALQDLIRLHGRSWASRNGAKEQCSLSSSSRGGAGGFELKCHMGLPSQQVEAHSSSSSKVSASLKQAELSRDPLVLPSSSSSAASAAHQLEITLHQLRMLPEQLDDLVLDQQPQQQRGDDESPGVSSSASAEPASRQKKPWTGVRRQKRMAPLPPWTQDEFRRREKQILEAILAEQAEARVLVDDVLNSWQGKVTRVELTNLMKALGHLKQPDVALDVLSWMQKQSGRLKPNKHVYSTILGVLGRAGMVSKARELFDSADLKALRSVVLFNAMMGVYVRSGFFKRAWKLYEELCAQGLEADEVTFNTLFSGIAKSDMPVHMAEKLFSKMQQSGVPAGRFTYNTLIMLYSKAGNFNAASAMLHEMRQRDHLPDLCTFNTLIALHARAGQVEQAVHVFRTLTDAGLKPDTITFTTLIQMFNQAHLPSKAVDCFAEMQACGCKPDLMTYSLMVHVHGRAGRPREAEQALQQMQQAGFRPNVVTWSSLIQVYGKQGMLAELNACFAEMQKSGCRADATLYNIMMNAYGQVSLPGQAACLFRQMQSQGIQPTEACYNTMIHAYAHVGKLDEARAVCQQMIRAGFGPDKLSRRFLNQSALSASRGIHRDSFQSHPIRPQPIYL</sequence>
<evidence type="ECO:0000256" key="4">
    <source>
        <dbReference type="SAM" id="MobiDB-lite"/>
    </source>
</evidence>
<protein>
    <recommendedName>
        <fullName evidence="7">Pentacotripeptide-repeat region of PRORP domain-containing protein</fullName>
    </recommendedName>
</protein>